<comment type="caution">
    <text evidence="2">The sequence shown here is derived from an EMBL/GenBank/DDBJ whole genome shotgun (WGS) entry which is preliminary data.</text>
</comment>
<accession>A0A4Y2E248</accession>
<dbReference type="InterPro" id="IPR002156">
    <property type="entry name" value="RNaseH_domain"/>
</dbReference>
<dbReference type="AlphaFoldDB" id="A0A4Y2E248"/>
<dbReference type="GO" id="GO:0004523">
    <property type="term" value="F:RNA-DNA hybrid ribonuclease activity"/>
    <property type="evidence" value="ECO:0007669"/>
    <property type="project" value="InterPro"/>
</dbReference>
<dbReference type="EMBL" id="BGPR01000470">
    <property type="protein sequence ID" value="GBM21944.1"/>
    <property type="molecule type" value="Genomic_DNA"/>
</dbReference>
<evidence type="ECO:0000313" key="2">
    <source>
        <dbReference type="EMBL" id="GBM21944.1"/>
    </source>
</evidence>
<sequence>MAALQVIKELLHLHLKAEQEAVYVRFTRFESHLKDQNFDPKDFEGKVSTVKFPSASFDLKRHVPFDHIFNTYEPINIYTDGSKIDDRTGCEFYVRENNISTTQCMTLLKPHSSVFQAELIAIKEAISCASLSKQPIKIWTDSDSILHSIYSLYTNSPLTQDIKKTLLTL</sequence>
<dbReference type="OrthoDB" id="6434150at2759"/>
<organism evidence="2 3">
    <name type="scientific">Araneus ventricosus</name>
    <name type="common">Orbweaver spider</name>
    <name type="synonym">Epeira ventricosa</name>
    <dbReference type="NCBI Taxonomy" id="182803"/>
    <lineage>
        <taxon>Eukaryota</taxon>
        <taxon>Metazoa</taxon>
        <taxon>Ecdysozoa</taxon>
        <taxon>Arthropoda</taxon>
        <taxon>Chelicerata</taxon>
        <taxon>Arachnida</taxon>
        <taxon>Araneae</taxon>
        <taxon>Araneomorphae</taxon>
        <taxon>Entelegynae</taxon>
        <taxon>Araneoidea</taxon>
        <taxon>Araneidae</taxon>
        <taxon>Araneus</taxon>
    </lineage>
</organism>
<gene>
    <name evidence="2" type="ORF">AVEN_187943_1</name>
</gene>
<protein>
    <recommendedName>
        <fullName evidence="1">RNase H type-1 domain-containing protein</fullName>
    </recommendedName>
</protein>
<dbReference type="InterPro" id="IPR036397">
    <property type="entry name" value="RNaseH_sf"/>
</dbReference>
<feature type="domain" description="RNase H type-1" evidence="1">
    <location>
        <begin position="75"/>
        <end position="152"/>
    </location>
</feature>
<dbReference type="Proteomes" id="UP000499080">
    <property type="component" value="Unassembled WGS sequence"/>
</dbReference>
<dbReference type="Gene3D" id="3.30.420.10">
    <property type="entry name" value="Ribonuclease H-like superfamily/Ribonuclease H"/>
    <property type="match status" value="1"/>
</dbReference>
<keyword evidence="3" id="KW-1185">Reference proteome</keyword>
<proteinExistence type="predicted"/>
<reference evidence="2 3" key="1">
    <citation type="journal article" date="2019" name="Sci. Rep.">
        <title>Orb-weaving spider Araneus ventricosus genome elucidates the spidroin gene catalogue.</title>
        <authorList>
            <person name="Kono N."/>
            <person name="Nakamura H."/>
            <person name="Ohtoshi R."/>
            <person name="Moran D.A.P."/>
            <person name="Shinohara A."/>
            <person name="Yoshida Y."/>
            <person name="Fujiwara M."/>
            <person name="Mori M."/>
            <person name="Tomita M."/>
            <person name="Arakawa K."/>
        </authorList>
    </citation>
    <scope>NUCLEOTIDE SEQUENCE [LARGE SCALE GENOMIC DNA]</scope>
</reference>
<evidence type="ECO:0000313" key="3">
    <source>
        <dbReference type="Proteomes" id="UP000499080"/>
    </source>
</evidence>
<dbReference type="SUPFAM" id="SSF53098">
    <property type="entry name" value="Ribonuclease H-like"/>
    <property type="match status" value="1"/>
</dbReference>
<dbReference type="Pfam" id="PF00075">
    <property type="entry name" value="RNase_H"/>
    <property type="match status" value="1"/>
</dbReference>
<dbReference type="CDD" id="cd09276">
    <property type="entry name" value="Rnase_HI_RT_non_LTR"/>
    <property type="match status" value="1"/>
</dbReference>
<dbReference type="GO" id="GO:0003676">
    <property type="term" value="F:nucleic acid binding"/>
    <property type="evidence" value="ECO:0007669"/>
    <property type="project" value="InterPro"/>
</dbReference>
<evidence type="ECO:0000259" key="1">
    <source>
        <dbReference type="Pfam" id="PF00075"/>
    </source>
</evidence>
<name>A0A4Y2E248_ARAVE</name>
<dbReference type="InterPro" id="IPR012337">
    <property type="entry name" value="RNaseH-like_sf"/>
</dbReference>